<proteinExistence type="predicted"/>
<feature type="compositionally biased region" description="Low complexity" evidence="1">
    <location>
        <begin position="305"/>
        <end position="315"/>
    </location>
</feature>
<accession>A0A8H5G2F2</accession>
<keyword evidence="3" id="KW-1185">Reference proteome</keyword>
<evidence type="ECO:0000313" key="2">
    <source>
        <dbReference type="EMBL" id="KAF5357100.1"/>
    </source>
</evidence>
<comment type="caution">
    <text evidence="2">The sequence shown here is derived from an EMBL/GenBank/DDBJ whole genome shotgun (WGS) entry which is preliminary data.</text>
</comment>
<feature type="region of interest" description="Disordered" evidence="1">
    <location>
        <begin position="114"/>
        <end position="137"/>
    </location>
</feature>
<organism evidence="2 3">
    <name type="scientific">Leucocoprinus leucothites</name>
    <dbReference type="NCBI Taxonomy" id="201217"/>
    <lineage>
        <taxon>Eukaryota</taxon>
        <taxon>Fungi</taxon>
        <taxon>Dikarya</taxon>
        <taxon>Basidiomycota</taxon>
        <taxon>Agaricomycotina</taxon>
        <taxon>Agaricomycetes</taxon>
        <taxon>Agaricomycetidae</taxon>
        <taxon>Agaricales</taxon>
        <taxon>Agaricineae</taxon>
        <taxon>Agaricaceae</taxon>
        <taxon>Leucocoprinus</taxon>
    </lineage>
</organism>
<dbReference type="EMBL" id="JAACJO010000006">
    <property type="protein sequence ID" value="KAF5357100.1"/>
    <property type="molecule type" value="Genomic_DNA"/>
</dbReference>
<sequence length="335" mass="36967">MSQSVIDTHASNVVKYCQGFRINKRRAQVLGHKYFELSQEYQRASRTQSLSCETRVRDALSKTTDLTERWSKRCICRQWIFQHKMARDIASALAETCDVLLVLHDEQYRPPVTPSSVLSIQGPTPLPQTPSQKPIPLPSLSQHSLSISISSTFSRPQWHSPRSSTLSSTTSEYSPSIQLPSSLSLSALSFASIPDRIDHNPLLFTSSQFVPTAKPPQLLSPIPASAVCESHSSEGHAAPGYEATDALVSRSEPQGKAIKIDEMALGSRSCRQPTNCMYDIDQQSPTPLCQVLQAKAHAVVTHEQSIAQSTSSPSSLINRKPKPELKIKIPARRQS</sequence>
<gene>
    <name evidence="2" type="ORF">D9756_006551</name>
</gene>
<reference evidence="2 3" key="1">
    <citation type="journal article" date="2020" name="ISME J.">
        <title>Uncovering the hidden diversity of litter-decomposition mechanisms in mushroom-forming fungi.</title>
        <authorList>
            <person name="Floudas D."/>
            <person name="Bentzer J."/>
            <person name="Ahren D."/>
            <person name="Johansson T."/>
            <person name="Persson P."/>
            <person name="Tunlid A."/>
        </authorList>
    </citation>
    <scope>NUCLEOTIDE SEQUENCE [LARGE SCALE GENOMIC DNA]</scope>
    <source>
        <strain evidence="2 3">CBS 146.42</strain>
    </source>
</reference>
<dbReference type="AlphaFoldDB" id="A0A8H5G2F2"/>
<protein>
    <submittedName>
        <fullName evidence="2">Uncharacterized protein</fullName>
    </submittedName>
</protein>
<feature type="region of interest" description="Disordered" evidence="1">
    <location>
        <begin position="304"/>
        <end position="335"/>
    </location>
</feature>
<feature type="compositionally biased region" description="Pro residues" evidence="1">
    <location>
        <begin position="124"/>
        <end position="137"/>
    </location>
</feature>
<name>A0A8H5G2F2_9AGAR</name>
<dbReference type="Proteomes" id="UP000559027">
    <property type="component" value="Unassembled WGS sequence"/>
</dbReference>
<evidence type="ECO:0000313" key="3">
    <source>
        <dbReference type="Proteomes" id="UP000559027"/>
    </source>
</evidence>
<evidence type="ECO:0000256" key="1">
    <source>
        <dbReference type="SAM" id="MobiDB-lite"/>
    </source>
</evidence>